<dbReference type="eggNOG" id="ENOG5031S0D">
    <property type="taxonomic scope" value="Bacteria"/>
</dbReference>
<comment type="caution">
    <text evidence="1">The sequence shown here is derived from an EMBL/GenBank/DDBJ whole genome shotgun (WGS) entry which is preliminary data.</text>
</comment>
<evidence type="ECO:0000313" key="1">
    <source>
        <dbReference type="EMBL" id="ERL54949.1"/>
    </source>
</evidence>
<dbReference type="Proteomes" id="UP000016761">
    <property type="component" value="Unassembled WGS sequence"/>
</dbReference>
<dbReference type="OrthoDB" id="6694952at2"/>
<name>U4T894_9GAMM</name>
<dbReference type="AlphaFoldDB" id="U4T894"/>
<dbReference type="EMBL" id="AUSW01000034">
    <property type="protein sequence ID" value="ERL54949.1"/>
    <property type="molecule type" value="Genomic_DNA"/>
</dbReference>
<sequence length="116" mass="13183">MAKLNLADIKSGSLVSQVRDETVEFFHNGEECSVDVRIKQLPFFETETLLKRMHDQESVASEWISKALVDDNDKVMFTKKQIEENFVQALASAVFDKVWGTENIKKAMQAKSKKAS</sequence>
<reference evidence="1 2" key="1">
    <citation type="journal article" date="2013" name="Genome Announc.">
        <title>Draft Genome Sequence of Psychrobacter aquaticus Strain CMS 56T, Isolated from a Cyanobacterial Mat Sample Collected from Water Bodies in the McMurdo Dry Valley Region of Antarctica.</title>
        <authorList>
            <person name="Reddy G.S."/>
            <person name="Ara S."/>
            <person name="Singh A."/>
            <person name="Kumar Pinnaka A."/>
            <person name="Shivaji S."/>
        </authorList>
    </citation>
    <scope>NUCLEOTIDE SEQUENCE [LARGE SCALE GENOMIC DNA]</scope>
    <source>
        <strain evidence="1 2">CMS 56</strain>
    </source>
</reference>
<dbReference type="STRING" id="1354303.M917_2295"/>
<organism evidence="1 2">
    <name type="scientific">Psychrobacter aquaticus CMS 56</name>
    <dbReference type="NCBI Taxonomy" id="1354303"/>
    <lineage>
        <taxon>Bacteria</taxon>
        <taxon>Pseudomonadati</taxon>
        <taxon>Pseudomonadota</taxon>
        <taxon>Gammaproteobacteria</taxon>
        <taxon>Moraxellales</taxon>
        <taxon>Moraxellaceae</taxon>
        <taxon>Psychrobacter</taxon>
    </lineage>
</organism>
<accession>U4T894</accession>
<keyword evidence="2" id="KW-1185">Reference proteome</keyword>
<proteinExistence type="predicted"/>
<protein>
    <recommendedName>
        <fullName evidence="3">Phage protein</fullName>
    </recommendedName>
</protein>
<dbReference type="Pfam" id="PF16459">
    <property type="entry name" value="Phage_TAC_13"/>
    <property type="match status" value="1"/>
</dbReference>
<gene>
    <name evidence="1" type="ORF">M917_2295</name>
</gene>
<evidence type="ECO:0000313" key="2">
    <source>
        <dbReference type="Proteomes" id="UP000016761"/>
    </source>
</evidence>
<dbReference type="InterPro" id="IPR024410">
    <property type="entry name" value="Phage_TAC_12"/>
</dbReference>
<evidence type="ECO:0008006" key="3">
    <source>
        <dbReference type="Google" id="ProtNLM"/>
    </source>
</evidence>
<dbReference type="PATRIC" id="fig|1354303.4.peg.2261"/>
<dbReference type="RefSeq" id="WP_021814918.1">
    <property type="nucleotide sequence ID" value="NZ_AUSW01000034.1"/>
</dbReference>